<comment type="caution">
    <text evidence="2">The sequence shown here is derived from an EMBL/GenBank/DDBJ whole genome shotgun (WGS) entry which is preliminary data.</text>
</comment>
<dbReference type="Gene3D" id="3.40.50.170">
    <property type="entry name" value="Formyl transferase, N-terminal domain"/>
    <property type="match status" value="1"/>
</dbReference>
<evidence type="ECO:0000313" key="3">
    <source>
        <dbReference type="Proteomes" id="UP001235269"/>
    </source>
</evidence>
<dbReference type="InterPro" id="IPR002376">
    <property type="entry name" value="Formyl_transf_N"/>
</dbReference>
<reference evidence="2 3" key="1">
    <citation type="submission" date="2023-07" db="EMBL/GenBank/DDBJ databases">
        <title>Genomic Encyclopedia of Type Strains, Phase IV (KMG-IV): sequencing the most valuable type-strain genomes for metagenomic binning, comparative biology and taxonomic classification.</title>
        <authorList>
            <person name="Goeker M."/>
        </authorList>
    </citation>
    <scope>NUCLEOTIDE SEQUENCE [LARGE SCALE GENOMIC DNA]</scope>
    <source>
        <strain evidence="2 3">DSM 100301</strain>
    </source>
</reference>
<keyword evidence="3" id="KW-1185">Reference proteome</keyword>
<feature type="domain" description="Formyl transferase N-terminal" evidence="1">
    <location>
        <begin position="106"/>
        <end position="201"/>
    </location>
</feature>
<dbReference type="CDD" id="cd08653">
    <property type="entry name" value="FMT_core_like_3"/>
    <property type="match status" value="1"/>
</dbReference>
<dbReference type="Proteomes" id="UP001235269">
    <property type="component" value="Unassembled WGS sequence"/>
</dbReference>
<sequence length="263" mass="28279">MSTDALPSPVKSPILVMTAGGPNPWMVINALAQRFDAVQVLIEEPEGKGEIFRRRAKRLGRLQAAGQLATMAAAKLLRRAAGRRMEAICQQHGADPRFNTTLPVTSVRSINAPETLEAVTALQPAVILLVSTRLMTRSMLAAMPCPVLNLHAGINPIYRGQMGGYWSLVLGDRENFGATIHLVDAGTDTGETLYEARTEPAAGDFLSTYPMLLTAAALPSVCQAIEDALTGNLRPKPASGPSALRFPPTLWAWVWNGVSKGIW</sequence>
<name>A0ABU0I6G4_9HYPH</name>
<dbReference type="RefSeq" id="WP_307156040.1">
    <property type="nucleotide sequence ID" value="NZ_JAUSWH010000001.1"/>
</dbReference>
<dbReference type="InterPro" id="IPR036477">
    <property type="entry name" value="Formyl_transf_N_sf"/>
</dbReference>
<dbReference type="Pfam" id="PF00551">
    <property type="entry name" value="Formyl_trans_N"/>
    <property type="match status" value="1"/>
</dbReference>
<evidence type="ECO:0000259" key="1">
    <source>
        <dbReference type="Pfam" id="PF00551"/>
    </source>
</evidence>
<evidence type="ECO:0000313" key="2">
    <source>
        <dbReference type="EMBL" id="MDQ0453807.1"/>
    </source>
</evidence>
<dbReference type="EMBL" id="JAUSWH010000001">
    <property type="protein sequence ID" value="MDQ0453807.1"/>
    <property type="molecule type" value="Genomic_DNA"/>
</dbReference>
<organism evidence="2 3">
    <name type="scientific">Rhizobium paknamense</name>
    <dbReference type="NCBI Taxonomy" id="1206817"/>
    <lineage>
        <taxon>Bacteria</taxon>
        <taxon>Pseudomonadati</taxon>
        <taxon>Pseudomonadota</taxon>
        <taxon>Alphaproteobacteria</taxon>
        <taxon>Hyphomicrobiales</taxon>
        <taxon>Rhizobiaceae</taxon>
        <taxon>Rhizobium/Agrobacterium group</taxon>
        <taxon>Rhizobium</taxon>
    </lineage>
</organism>
<proteinExistence type="predicted"/>
<dbReference type="SUPFAM" id="SSF53328">
    <property type="entry name" value="Formyltransferase"/>
    <property type="match status" value="1"/>
</dbReference>
<gene>
    <name evidence="2" type="ORF">QO005_000122</name>
</gene>
<accession>A0ABU0I6G4</accession>
<protein>
    <submittedName>
        <fullName evidence="2">Methionyl-tRNA formyltransferase</fullName>
    </submittedName>
</protein>